<dbReference type="GO" id="GO:0000086">
    <property type="term" value="P:G2/M transition of mitotic cell cycle"/>
    <property type="evidence" value="ECO:0007669"/>
    <property type="project" value="TreeGrafter"/>
</dbReference>
<dbReference type="GO" id="GO:0051301">
    <property type="term" value="P:cell division"/>
    <property type="evidence" value="ECO:0007669"/>
    <property type="project" value="UniProtKB-UniRule"/>
</dbReference>
<dbReference type="InterPro" id="IPR036873">
    <property type="entry name" value="Rhodanese-like_dom_sf"/>
</dbReference>
<comment type="catalytic activity">
    <reaction evidence="8 10">
        <text>O-phospho-L-tyrosyl-[protein] + H2O = L-tyrosyl-[protein] + phosphate</text>
        <dbReference type="Rhea" id="RHEA:10684"/>
        <dbReference type="Rhea" id="RHEA-COMP:10136"/>
        <dbReference type="Rhea" id="RHEA-COMP:20101"/>
        <dbReference type="ChEBI" id="CHEBI:15377"/>
        <dbReference type="ChEBI" id="CHEBI:43474"/>
        <dbReference type="ChEBI" id="CHEBI:46858"/>
        <dbReference type="ChEBI" id="CHEBI:61978"/>
        <dbReference type="EC" id="3.1.3.48"/>
    </reaction>
</comment>
<evidence type="ECO:0000256" key="5">
    <source>
        <dbReference type="ARBA" id="ARBA00022801"/>
    </source>
</evidence>
<dbReference type="OrthoDB" id="26523at2759"/>
<keyword evidence="14" id="KW-1185">Reference proteome</keyword>
<evidence type="ECO:0000256" key="6">
    <source>
        <dbReference type="ARBA" id="ARBA00022912"/>
    </source>
</evidence>
<dbReference type="GeneID" id="68297247"/>
<reference evidence="13 14" key="1">
    <citation type="submission" date="2021-01" db="EMBL/GenBank/DDBJ databases">
        <title>Cercospora kikuchii MAFF 305040 whole genome shotgun sequence.</title>
        <authorList>
            <person name="Kashiwa T."/>
            <person name="Suzuki T."/>
        </authorList>
    </citation>
    <scope>NUCLEOTIDE SEQUENCE [LARGE SCALE GENOMIC DNA]</scope>
    <source>
        <strain evidence="13 14">MAFF 305040</strain>
    </source>
</reference>
<feature type="domain" description="Rhodanese" evidence="12">
    <location>
        <begin position="388"/>
        <end position="493"/>
    </location>
</feature>
<dbReference type="GO" id="GO:0010971">
    <property type="term" value="P:positive regulation of G2/M transition of mitotic cell cycle"/>
    <property type="evidence" value="ECO:0007669"/>
    <property type="project" value="TreeGrafter"/>
</dbReference>
<evidence type="ECO:0000256" key="10">
    <source>
        <dbReference type="RuleBase" id="RU368028"/>
    </source>
</evidence>
<dbReference type="CDD" id="cd01530">
    <property type="entry name" value="Cdc25"/>
    <property type="match status" value="1"/>
</dbReference>
<dbReference type="GO" id="GO:0004725">
    <property type="term" value="F:protein tyrosine phosphatase activity"/>
    <property type="evidence" value="ECO:0007669"/>
    <property type="project" value="UniProtKB-UniRule"/>
</dbReference>
<dbReference type="AlphaFoldDB" id="A0A9P3CTF0"/>
<dbReference type="InterPro" id="IPR000751">
    <property type="entry name" value="MPI_Phosphatase"/>
</dbReference>
<protein>
    <recommendedName>
        <fullName evidence="9 10">M-phase inducer phosphatase</fullName>
        <ecNumber evidence="2 10">3.1.3.48</ecNumber>
    </recommendedName>
</protein>
<feature type="compositionally biased region" description="Low complexity" evidence="11">
    <location>
        <begin position="166"/>
        <end position="180"/>
    </location>
</feature>
<name>A0A9P3CTF0_9PEZI</name>
<evidence type="ECO:0000256" key="3">
    <source>
        <dbReference type="ARBA" id="ARBA00022618"/>
    </source>
</evidence>
<dbReference type="PROSITE" id="PS50206">
    <property type="entry name" value="RHODANESE_3"/>
    <property type="match status" value="1"/>
</dbReference>
<keyword evidence="7 10" id="KW-0131">Cell cycle</keyword>
<comment type="function">
    <text evidence="10">Tyrosine protein phosphatase which functions as a dosage-dependent inducer of mitotic progression.</text>
</comment>
<dbReference type="Pfam" id="PF00581">
    <property type="entry name" value="Rhodanese"/>
    <property type="match status" value="1"/>
</dbReference>
<keyword evidence="5 10" id="KW-0378">Hydrolase</keyword>
<gene>
    <name evidence="13" type="ORF">CKM354_001167200</name>
</gene>
<evidence type="ECO:0000256" key="1">
    <source>
        <dbReference type="ARBA" id="ARBA00011065"/>
    </source>
</evidence>
<dbReference type="GO" id="GO:0110032">
    <property type="term" value="P:positive regulation of G2/MI transition of meiotic cell cycle"/>
    <property type="evidence" value="ECO:0007669"/>
    <property type="project" value="TreeGrafter"/>
</dbReference>
<evidence type="ECO:0000313" key="13">
    <source>
        <dbReference type="EMBL" id="GIZ48619.1"/>
    </source>
</evidence>
<dbReference type="PANTHER" id="PTHR10828:SF17">
    <property type="entry name" value="PROTEIN-TYROSINE-PHOSPHATASE"/>
    <property type="match status" value="1"/>
</dbReference>
<evidence type="ECO:0000259" key="12">
    <source>
        <dbReference type="PROSITE" id="PS50206"/>
    </source>
</evidence>
<keyword evidence="6 10" id="KW-0904">Protein phosphatase</keyword>
<evidence type="ECO:0000313" key="14">
    <source>
        <dbReference type="Proteomes" id="UP000825890"/>
    </source>
</evidence>
<sequence>MEFSSPLAAMRPIPVPTWGGRKDVPNGRPAYRGYQTLGPNNNFDFNNMSMYHEKPRRGDYFTLKPVRGSSPTASLTADLDANFHIDKSPQAPTPRRSLFTQDLFKPQQNALERTDTPPIEVEPARTPPLVPSSSPYYESMDISPLPHKAPCTFHLTLPSPTPEATPSPDLDLSPDLLSPDQLPAPAVLERPIDPASLEVPERRRPASRPGLSRTKGLSTGNIPQRPTTAETQLPPFRFGNVATAGLSCSSTPSLLESFTESPVDDPRPSGLGSMLPPSRRTSISNANRCNGSPSGSHVRKSLAGRPAFVRPQRKLIRRSLSMFQHPDDIMKEEQETFDPSSSLSSVMDIEQEPTHKLPYFVPDDEPEGLPRITQETMLDVLAQKHSDKYERILIVDCRFEYEYEGGHIESAVNFNDKQHLASELFSPNVPSGNTLLIFHCEYSVHRAPLTAKFIRGHDRTVNAANYPHLTYPEMYILDGGYSKFFAENPSKCFPQNYVEMNDHRHEMACERGMAKVKQQPRQKLFRNQTFAFGTTSDDMDDSPTALGRTLGPRSQSTFAVGADIAEGIGMSYQRRMASY</sequence>
<evidence type="ECO:0000256" key="4">
    <source>
        <dbReference type="ARBA" id="ARBA00022776"/>
    </source>
</evidence>
<dbReference type="InterPro" id="IPR001763">
    <property type="entry name" value="Rhodanese-like_dom"/>
</dbReference>
<feature type="compositionally biased region" description="Polar residues" evidence="11">
    <location>
        <begin position="215"/>
        <end position="231"/>
    </location>
</feature>
<evidence type="ECO:0000256" key="11">
    <source>
        <dbReference type="SAM" id="MobiDB-lite"/>
    </source>
</evidence>
<dbReference type="PRINTS" id="PR00716">
    <property type="entry name" value="MPIPHPHTASE"/>
</dbReference>
<feature type="compositionally biased region" description="Polar residues" evidence="11">
    <location>
        <begin position="279"/>
        <end position="295"/>
    </location>
</feature>
<dbReference type="SMART" id="SM00450">
    <property type="entry name" value="RHOD"/>
    <property type="match status" value="1"/>
</dbReference>
<evidence type="ECO:0000256" key="7">
    <source>
        <dbReference type="ARBA" id="ARBA00023306"/>
    </source>
</evidence>
<evidence type="ECO:0000256" key="2">
    <source>
        <dbReference type="ARBA" id="ARBA00013064"/>
    </source>
</evidence>
<dbReference type="GO" id="GO:0005634">
    <property type="term" value="C:nucleus"/>
    <property type="evidence" value="ECO:0007669"/>
    <property type="project" value="TreeGrafter"/>
</dbReference>
<dbReference type="Proteomes" id="UP000825890">
    <property type="component" value="Unassembled WGS sequence"/>
</dbReference>
<evidence type="ECO:0000256" key="9">
    <source>
        <dbReference type="ARBA" id="ARBA00067190"/>
    </source>
</evidence>
<dbReference type="Gene3D" id="3.40.250.10">
    <property type="entry name" value="Rhodanese-like domain"/>
    <property type="match status" value="1"/>
</dbReference>
<accession>A0A9P3CTF0</accession>
<dbReference type="EMBL" id="BOLY01000008">
    <property type="protein sequence ID" value="GIZ48619.1"/>
    <property type="molecule type" value="Genomic_DNA"/>
</dbReference>
<proteinExistence type="inferred from homology"/>
<keyword evidence="3 10" id="KW-0132">Cell division</keyword>
<keyword evidence="4 10" id="KW-0498">Mitosis</keyword>
<dbReference type="PANTHER" id="PTHR10828">
    <property type="entry name" value="M-PHASE INDUCER PHOSPHATASE DUAL SPECIFICITY PHOSPHATASE CDC25"/>
    <property type="match status" value="1"/>
</dbReference>
<dbReference type="EC" id="3.1.3.48" evidence="2 10"/>
<comment type="caution">
    <text evidence="13">The sequence shown here is derived from an EMBL/GenBank/DDBJ whole genome shotgun (WGS) entry which is preliminary data.</text>
</comment>
<dbReference type="RefSeq" id="XP_044663106.1">
    <property type="nucleotide sequence ID" value="XM_044807171.1"/>
</dbReference>
<dbReference type="SUPFAM" id="SSF52821">
    <property type="entry name" value="Rhodanese/Cell cycle control phosphatase"/>
    <property type="match status" value="1"/>
</dbReference>
<feature type="region of interest" description="Disordered" evidence="11">
    <location>
        <begin position="257"/>
        <end position="301"/>
    </location>
</feature>
<feature type="region of interest" description="Disordered" evidence="11">
    <location>
        <begin position="153"/>
        <end position="232"/>
    </location>
</feature>
<feature type="region of interest" description="Disordered" evidence="11">
    <location>
        <begin position="107"/>
        <end position="141"/>
    </location>
</feature>
<organism evidence="13 14">
    <name type="scientific">Cercospora kikuchii</name>
    <dbReference type="NCBI Taxonomy" id="84275"/>
    <lineage>
        <taxon>Eukaryota</taxon>
        <taxon>Fungi</taxon>
        <taxon>Dikarya</taxon>
        <taxon>Ascomycota</taxon>
        <taxon>Pezizomycotina</taxon>
        <taxon>Dothideomycetes</taxon>
        <taxon>Dothideomycetidae</taxon>
        <taxon>Mycosphaerellales</taxon>
        <taxon>Mycosphaerellaceae</taxon>
        <taxon>Cercospora</taxon>
    </lineage>
</organism>
<dbReference type="GO" id="GO:0005737">
    <property type="term" value="C:cytoplasm"/>
    <property type="evidence" value="ECO:0007669"/>
    <property type="project" value="TreeGrafter"/>
</dbReference>
<comment type="similarity">
    <text evidence="1 10">Belongs to the MPI phosphatase family.</text>
</comment>
<evidence type="ECO:0000256" key="8">
    <source>
        <dbReference type="ARBA" id="ARBA00051722"/>
    </source>
</evidence>
<dbReference type="FunFam" id="3.40.250.10:FF:000021">
    <property type="entry name" value="M-phase inducer phosphatase cdc-25.2"/>
    <property type="match status" value="1"/>
</dbReference>